<dbReference type="GO" id="GO:0071021">
    <property type="term" value="C:U2-type post-spliceosomal complex"/>
    <property type="evidence" value="ECO:0007669"/>
    <property type="project" value="TreeGrafter"/>
</dbReference>
<evidence type="ECO:0000256" key="5">
    <source>
        <dbReference type="ARBA" id="ARBA00022728"/>
    </source>
</evidence>
<protein>
    <recommendedName>
        <fullName evidence="3">Pre-mRNA-splicing factor 18</fullName>
    </recommendedName>
</protein>
<dbReference type="PANTHER" id="PTHR13007:SF19">
    <property type="entry name" value="PRE-MRNA-SPLICING FACTOR 18"/>
    <property type="match status" value="1"/>
</dbReference>
<evidence type="ECO:0000256" key="2">
    <source>
        <dbReference type="ARBA" id="ARBA00008137"/>
    </source>
</evidence>
<evidence type="ECO:0000256" key="8">
    <source>
        <dbReference type="SAM" id="MobiDB-lite"/>
    </source>
</evidence>
<name>A0A1G4KE03_9SACH</name>
<dbReference type="AlphaFoldDB" id="A0A1G4KE03"/>
<evidence type="ECO:0000256" key="6">
    <source>
        <dbReference type="ARBA" id="ARBA00023187"/>
    </source>
</evidence>
<dbReference type="OrthoDB" id="10261918at2759"/>
<organism evidence="10 11">
    <name type="scientific">Lachancea meyersii CBS 8951</name>
    <dbReference type="NCBI Taxonomy" id="1266667"/>
    <lineage>
        <taxon>Eukaryota</taxon>
        <taxon>Fungi</taxon>
        <taxon>Dikarya</taxon>
        <taxon>Ascomycota</taxon>
        <taxon>Saccharomycotina</taxon>
        <taxon>Saccharomycetes</taxon>
        <taxon>Saccharomycetales</taxon>
        <taxon>Saccharomycetaceae</taxon>
        <taxon>Lachancea</taxon>
    </lineage>
</organism>
<dbReference type="GO" id="GO:0000350">
    <property type="term" value="P:generation of catalytic spliceosome for second transesterification step"/>
    <property type="evidence" value="ECO:0007669"/>
    <property type="project" value="TreeGrafter"/>
</dbReference>
<evidence type="ECO:0000256" key="7">
    <source>
        <dbReference type="ARBA" id="ARBA00023242"/>
    </source>
</evidence>
<keyword evidence="5" id="KW-0747">Spliceosome</keyword>
<keyword evidence="11" id="KW-1185">Reference proteome</keyword>
<evidence type="ECO:0000313" key="10">
    <source>
        <dbReference type="EMBL" id="SCV02715.1"/>
    </source>
</evidence>
<feature type="compositionally biased region" description="Basic and acidic residues" evidence="8">
    <location>
        <begin position="17"/>
        <end position="33"/>
    </location>
</feature>
<dbReference type="Proteomes" id="UP000191144">
    <property type="component" value="Chromosome H"/>
</dbReference>
<dbReference type="InterPro" id="IPR004098">
    <property type="entry name" value="Prp18"/>
</dbReference>
<evidence type="ECO:0000256" key="4">
    <source>
        <dbReference type="ARBA" id="ARBA00022664"/>
    </source>
</evidence>
<feature type="region of interest" description="Disordered" evidence="8">
    <location>
        <begin position="17"/>
        <end position="50"/>
    </location>
</feature>
<evidence type="ECO:0000256" key="1">
    <source>
        <dbReference type="ARBA" id="ARBA00004123"/>
    </source>
</evidence>
<reference evidence="11" key="1">
    <citation type="submission" date="2016-03" db="EMBL/GenBank/DDBJ databases">
        <authorList>
            <person name="Devillers Hugo."/>
        </authorList>
    </citation>
    <scope>NUCLEOTIDE SEQUENCE [LARGE SCALE GENOMIC DNA]</scope>
</reference>
<accession>A0A1G4KE03</accession>
<dbReference type="Gene3D" id="1.20.940.10">
    <property type="entry name" value="Functional domain of the splicing factor Prp18"/>
    <property type="match status" value="1"/>
</dbReference>
<evidence type="ECO:0000259" key="9">
    <source>
        <dbReference type="Pfam" id="PF02840"/>
    </source>
</evidence>
<dbReference type="GO" id="GO:0005682">
    <property type="term" value="C:U5 snRNP"/>
    <property type="evidence" value="ECO:0007669"/>
    <property type="project" value="TreeGrafter"/>
</dbReference>
<comment type="similarity">
    <text evidence="2">Belongs to the PRP18 family.</text>
</comment>
<dbReference type="EMBL" id="LT598480">
    <property type="protein sequence ID" value="SCV02715.1"/>
    <property type="molecule type" value="Genomic_DNA"/>
</dbReference>
<comment type="subcellular location">
    <subcellularLocation>
        <location evidence="1">Nucleus</location>
    </subcellularLocation>
</comment>
<keyword evidence="4" id="KW-0507">mRNA processing</keyword>
<evidence type="ECO:0000256" key="3">
    <source>
        <dbReference type="ARBA" id="ARBA00018242"/>
    </source>
</evidence>
<evidence type="ECO:0000313" key="11">
    <source>
        <dbReference type="Proteomes" id="UP000191144"/>
    </source>
</evidence>
<dbReference type="Pfam" id="PF02840">
    <property type="entry name" value="Prp18"/>
    <property type="match status" value="1"/>
</dbReference>
<dbReference type="GO" id="GO:0046540">
    <property type="term" value="C:U4/U6 x U5 tri-snRNP complex"/>
    <property type="evidence" value="ECO:0007669"/>
    <property type="project" value="TreeGrafter"/>
</dbReference>
<keyword evidence="7" id="KW-0539">Nucleus</keyword>
<gene>
    <name evidence="10" type="ORF">LAME_0H04478G</name>
</gene>
<dbReference type="SUPFAM" id="SSF47938">
    <property type="entry name" value="Functional domain of the splicing factor Prp18"/>
    <property type="match status" value="1"/>
</dbReference>
<dbReference type="PANTHER" id="PTHR13007">
    <property type="entry name" value="PRE-MRNA SPLICING FACTOR-RELATED"/>
    <property type="match status" value="1"/>
</dbReference>
<sequence>MDLSSLLKVEIARKKAELRKPEVEAPESRKDSTTVEVVQPADELQKGPGDSLVAVAKEDVAERNATVHETGSSRNEMDVERLRTRPERVARAREHDEHADTAIVAATIGDPEHAADLALQCNLYVHQLLGEWQDLGYKPELVVETKKALFPLLVQLRKQQLPAEFVTSVATILYHVQHAQFAQATQSYLKLSIGNVAWPIGVTSVGIHARSAQERIQGRDKIANVMLDEPTRLWITSVKRLVSFAAAAANMRRKKSQLQDE</sequence>
<proteinExistence type="inferred from homology"/>
<keyword evidence="6" id="KW-0508">mRNA splicing</keyword>
<feature type="domain" description="Prp18" evidence="9">
    <location>
        <begin position="140"/>
        <end position="247"/>
    </location>
</feature>
<dbReference type="InterPro" id="IPR039979">
    <property type="entry name" value="PRPF18"/>
</dbReference>